<evidence type="ECO:0000256" key="1">
    <source>
        <dbReference type="SAM" id="Phobius"/>
    </source>
</evidence>
<sequence>MTIQLTRLQMTELLYSLKGDSRNSPYQTFQKFTTINFNEKEMPSFISKTSKKKQHKEYGLSTNEIVSLANLCELTSLKSTSIQNWIKRDIKELIGPPELGKKYSIDQAAMLLIVKDLKTSLDFEKIRNSLTIVFNTLSDRSDDLISPIAFYEIYAKAVSSFDILPALKIKDLTINQLIVEKIDQVDKSSLNLTDHQWNTIKPVLVIAVLSVIASHFQTLAHIYLTDML</sequence>
<protein>
    <recommendedName>
        <fullName evidence="4">DUF1836 domain-containing protein</fullName>
    </recommendedName>
</protein>
<dbReference type="KEGG" id="bwh:A9C19_12850"/>
<name>A0A1L3MTA5_9BACI</name>
<evidence type="ECO:0000313" key="2">
    <source>
        <dbReference type="EMBL" id="APH05569.1"/>
    </source>
</evidence>
<dbReference type="PANTHER" id="PTHR40056:SF1">
    <property type="entry name" value="DUF1836 DOMAIN-CONTAINING PROTEIN"/>
    <property type="match status" value="1"/>
</dbReference>
<organism evidence="2 3">
    <name type="scientific">Bacillus weihaiensis</name>
    <dbReference type="NCBI Taxonomy" id="1547283"/>
    <lineage>
        <taxon>Bacteria</taxon>
        <taxon>Bacillati</taxon>
        <taxon>Bacillota</taxon>
        <taxon>Bacilli</taxon>
        <taxon>Bacillales</taxon>
        <taxon>Bacillaceae</taxon>
        <taxon>Bacillus</taxon>
    </lineage>
</organism>
<keyword evidence="1" id="KW-1133">Transmembrane helix</keyword>
<evidence type="ECO:0008006" key="4">
    <source>
        <dbReference type="Google" id="ProtNLM"/>
    </source>
</evidence>
<keyword evidence="1" id="KW-0472">Membrane</keyword>
<keyword evidence="1" id="KW-0812">Transmembrane</keyword>
<reference evidence="2 3" key="1">
    <citation type="journal article" date="2016" name="Sci. Rep.">
        <title>Complete genome sequence and transcriptomic analysis of a novel marine strain Bacillus weihaiensis reveals the mechanism of brown algae degradation.</title>
        <authorList>
            <person name="Zhu Y."/>
            <person name="Chen P."/>
            <person name="Bao Y."/>
            <person name="Men Y."/>
            <person name="Zeng Y."/>
            <person name="Yang J."/>
            <person name="Sun J."/>
            <person name="Sun Y."/>
        </authorList>
    </citation>
    <scope>NUCLEOTIDE SEQUENCE [LARGE SCALE GENOMIC DNA]</scope>
    <source>
        <strain evidence="2 3">Alg07</strain>
    </source>
</reference>
<dbReference type="PANTHER" id="PTHR40056">
    <property type="entry name" value="HYPOTHETICAL CYTOSOLIC PROTEIN"/>
    <property type="match status" value="1"/>
</dbReference>
<dbReference type="OrthoDB" id="2351599at2"/>
<evidence type="ECO:0000313" key="3">
    <source>
        <dbReference type="Proteomes" id="UP000181936"/>
    </source>
</evidence>
<feature type="transmembrane region" description="Helical" evidence="1">
    <location>
        <begin position="203"/>
        <end position="224"/>
    </location>
</feature>
<proteinExistence type="predicted"/>
<dbReference type="RefSeq" id="WP_072580360.1">
    <property type="nucleotide sequence ID" value="NZ_CP016020.1"/>
</dbReference>
<dbReference type="InterPro" id="IPR014975">
    <property type="entry name" value="DUF1836"/>
</dbReference>
<accession>A0A1L3MTA5</accession>
<gene>
    <name evidence="2" type="ORF">A9C19_12850</name>
</gene>
<dbReference type="EMBL" id="CP016020">
    <property type="protein sequence ID" value="APH05569.1"/>
    <property type="molecule type" value="Genomic_DNA"/>
</dbReference>
<dbReference type="AlphaFoldDB" id="A0A1L3MTA5"/>
<dbReference type="STRING" id="1547283.A9C19_12850"/>
<dbReference type="Proteomes" id="UP000181936">
    <property type="component" value="Chromosome"/>
</dbReference>
<keyword evidence="3" id="KW-1185">Reference proteome</keyword>
<dbReference type="Pfam" id="PF08876">
    <property type="entry name" value="DUF1836"/>
    <property type="match status" value="1"/>
</dbReference>